<accession>A0ABU0H5S8</accession>
<dbReference type="InterPro" id="IPR007485">
    <property type="entry name" value="LPS_assembly_LptE"/>
</dbReference>
<dbReference type="Pfam" id="PF04390">
    <property type="entry name" value="LptE"/>
    <property type="match status" value="1"/>
</dbReference>
<reference evidence="1 2" key="1">
    <citation type="submission" date="2023-07" db="EMBL/GenBank/DDBJ databases">
        <title>Genomic Encyclopedia of Type Strains, Phase IV (KMG-IV): sequencing the most valuable type-strain genomes for metagenomic binning, comparative biology and taxonomic classification.</title>
        <authorList>
            <person name="Goeker M."/>
        </authorList>
    </citation>
    <scope>NUCLEOTIDE SEQUENCE [LARGE SCALE GENOMIC DNA]</scope>
    <source>
        <strain evidence="1 2">B6-8</strain>
    </source>
</reference>
<keyword evidence="2" id="KW-1185">Reference proteome</keyword>
<sequence>MSSSDREFRPVRAVRSTGRLAGIAFAVVFLGLAGACTVRPVYMPVANSPKVYADLSAIAINGVADRVAQEVRNNLIVAFTGGRAPPPAIYTLSMTVDTSEERLGFERDDTAPAYQVTVSVRYELTEIASGRSIVRTIGRGVASYDRSNQNFANVRARLDAENRAALAAAEEIQLRLALELANKKAS</sequence>
<name>A0ABU0H5S8_9HYPH</name>
<dbReference type="EMBL" id="JAUSVO010000002">
    <property type="protein sequence ID" value="MDQ0437382.1"/>
    <property type="molecule type" value="Genomic_DNA"/>
</dbReference>
<dbReference type="Gene3D" id="3.30.160.150">
    <property type="entry name" value="Lipoprotein like domain"/>
    <property type="match status" value="1"/>
</dbReference>
<proteinExistence type="predicted"/>
<evidence type="ECO:0000313" key="1">
    <source>
        <dbReference type="EMBL" id="MDQ0437382.1"/>
    </source>
</evidence>
<keyword evidence="1" id="KW-0449">Lipoprotein</keyword>
<protein>
    <submittedName>
        <fullName evidence="1">LPS-assembly lipoprotein</fullName>
    </submittedName>
</protein>
<organism evidence="1 2">
    <name type="scientific">Kaistia dalseonensis</name>
    <dbReference type="NCBI Taxonomy" id="410840"/>
    <lineage>
        <taxon>Bacteria</taxon>
        <taxon>Pseudomonadati</taxon>
        <taxon>Pseudomonadota</taxon>
        <taxon>Alphaproteobacteria</taxon>
        <taxon>Hyphomicrobiales</taxon>
        <taxon>Kaistiaceae</taxon>
        <taxon>Kaistia</taxon>
    </lineage>
</organism>
<comment type="caution">
    <text evidence="1">The sequence shown here is derived from an EMBL/GenBank/DDBJ whole genome shotgun (WGS) entry which is preliminary data.</text>
</comment>
<evidence type="ECO:0000313" key="2">
    <source>
        <dbReference type="Proteomes" id="UP001241603"/>
    </source>
</evidence>
<dbReference type="RefSeq" id="WP_266348307.1">
    <property type="nucleotide sequence ID" value="NZ_JAPKNG010000002.1"/>
</dbReference>
<gene>
    <name evidence="1" type="ORF">QO014_001767</name>
</gene>
<dbReference type="Proteomes" id="UP001241603">
    <property type="component" value="Unassembled WGS sequence"/>
</dbReference>